<feature type="domain" description="ABC transporter" evidence="12">
    <location>
        <begin position="1180"/>
        <end position="1420"/>
    </location>
</feature>
<dbReference type="SUPFAM" id="SSF90123">
    <property type="entry name" value="ABC transporter transmembrane region"/>
    <property type="match status" value="2"/>
</dbReference>
<dbReference type="OrthoDB" id="6500128at2759"/>
<feature type="transmembrane region" description="Helical" evidence="11">
    <location>
        <begin position="156"/>
        <end position="174"/>
    </location>
</feature>
<evidence type="ECO:0000256" key="2">
    <source>
        <dbReference type="ARBA" id="ARBA00022448"/>
    </source>
</evidence>
<dbReference type="GO" id="GO:0005524">
    <property type="term" value="F:ATP binding"/>
    <property type="evidence" value="ECO:0007669"/>
    <property type="project" value="UniProtKB-KW"/>
</dbReference>
<dbReference type="InterPro" id="IPR027417">
    <property type="entry name" value="P-loop_NTPase"/>
</dbReference>
<organism evidence="14 15">
    <name type="scientific">Cordyceps militaris</name>
    <name type="common">Caterpillar fungus</name>
    <name type="synonym">Clavaria militaris</name>
    <dbReference type="NCBI Taxonomy" id="73501"/>
    <lineage>
        <taxon>Eukaryota</taxon>
        <taxon>Fungi</taxon>
        <taxon>Dikarya</taxon>
        <taxon>Ascomycota</taxon>
        <taxon>Pezizomycotina</taxon>
        <taxon>Sordariomycetes</taxon>
        <taxon>Hypocreomycetidae</taxon>
        <taxon>Hypocreales</taxon>
        <taxon>Cordycipitaceae</taxon>
        <taxon>Cordyceps</taxon>
    </lineage>
</organism>
<accession>A0A2H4SDH0</accession>
<feature type="domain" description="ABC transporter" evidence="12">
    <location>
        <begin position="588"/>
        <end position="813"/>
    </location>
</feature>
<dbReference type="VEuPathDB" id="FungiDB:A9K55_005395"/>
<dbReference type="FunFam" id="1.20.1560.10:FF:000055">
    <property type="entry name" value="ABC multidrug transporter (Eurofung)"/>
    <property type="match status" value="1"/>
</dbReference>
<dbReference type="SMART" id="SM00382">
    <property type="entry name" value="AAA"/>
    <property type="match status" value="2"/>
</dbReference>
<feature type="transmembrane region" description="Helical" evidence="11">
    <location>
        <begin position="34"/>
        <end position="55"/>
    </location>
</feature>
<comment type="subcellular location">
    <subcellularLocation>
        <location evidence="1">Cell membrane</location>
        <topology evidence="1">Multi-pass membrane protein</topology>
    </subcellularLocation>
</comment>
<feature type="compositionally biased region" description="Polar residues" evidence="10">
    <location>
        <begin position="821"/>
        <end position="835"/>
    </location>
</feature>
<keyword evidence="6" id="KW-0067">ATP-binding</keyword>
<protein>
    <submittedName>
        <fullName evidence="14">ABC transmembrane type 1</fullName>
    </submittedName>
</protein>
<keyword evidence="3" id="KW-1003">Cell membrane</keyword>
<feature type="transmembrane region" description="Helical" evidence="11">
    <location>
        <begin position="900"/>
        <end position="924"/>
    </location>
</feature>
<evidence type="ECO:0000313" key="15">
    <source>
        <dbReference type="Proteomes" id="UP000323067"/>
    </source>
</evidence>
<evidence type="ECO:0000256" key="5">
    <source>
        <dbReference type="ARBA" id="ARBA00022741"/>
    </source>
</evidence>
<sequence>MEHPCGLPDDLSFGPAVSSCYRAFDFTLFFEDTILVLVPCSIFIPIACVYIAVLAKRKPIAIRTKWYTMKVTTYTAFVATNCILLAAIAHNSKNLTTASAPAATLSLVSSILMIFFASLEHTRALAPSPTLIFFLAVTALVDIARVRTLYKMNNSFPAAALSTSLAFRLLLLALESRSKRDDLVAPPPDTSPEDLAGPISKTMFHWINPLLMTGFRGSLTGRRLGPIDPKLEAARLGETFSAIQTKVQFGLSEGGLSAVTLACAGNHLLYAVVPRLCVSLFTFMQPFLISAILGWLTRQDGDAMNQGYGLIGAAFFVYFGIASSYSWYWHQVNKSVVMIRGGLVVVLFDKLLRLAEDPAVETRSMTLMFSDTQRVMSAMNYFHELWAGAIDTCIATWLLYHKTGPASFSMLAITIVSSVGCLSLSNKISRWQQKWLAAVEQRLARTKRMLSSLKAVKMLSASDRMQRSITALRRAELAVAWPFRRLQIFTTAISYSSITLSPPLVFGVYVAMTSGNHGLDVSKLFSSLTLISLLANPVMHLCQAIPALGAAYGCMARIQTFLELNEHSDRRTTMSPSKDADTPEQVLLSLKNVSLGWLAGKPILHNINLDVKRGSRVAILGRIGAGKSLLLKGILSEVAETSGEIALREDTTLAYCSQTPWLENVSAEENWTGRSPSRSPALLGKMIQDYALQNIQELHDYKTGTIGSQGVKLSGGQRQRLAMARAALLERDILLLDDVFSALDRRTKLHVAQGLLQARDGHDRRTVIFTTHDEHIANMADEIYEIDSAGIMTRRPKRELPAETMAADEDSTPEVKEEASTSETCQASSPNSATITIPEPPLKDMDVYKTYLHSVGLGNAVLFLLLGGLYAVAMKFPDVWVQWWSNDSSAGGGGRHSTGYWIGVYAVLECLPLLMLGLHLSYVVVPVAGMSLHTTLLTTVLDAPFAYISSVDAGSIINRFNQDLMFIDSQLPNALFNTVSELFVAVIQVVLVAVASAHALAAVPAVATVLYAVQRFYLRTSKQLRLLDLEAKAVLHSLVSDVAGGAGPSTLRAHGWQADVRARFLARLDASQEPIYLLFCVQRWLQLVLNLVVMGLVVLVAGVAVALRQRVNPGAVGVAFLNAATLGETLTQFILAYTSLETSLGAIARTTMFSASTPSERDDDERGAKPSSWWPSEGSVRLDNVWARYQLLAGSQDASWSLRGISANIPAGQKVSICGRTGSGKSTFILALLRMVDIPIGTAYIGGQDHSQLPLAALRRGYLVVSQDLLDDSTILRDQIDPDGQFTDEQVQEVLAECGLQEVVEASGGLKASAAAVQLSNGETQFLSLARVLLYGSARQGGILLLDEATSSLDEDAQKRMERLIDAKLQDKTIISVCHKLPWALRSDRIIVLDKGEIIHDGAPQDIINESALFAGMSLPGSR</sequence>
<feature type="transmembrane region" description="Helical" evidence="11">
    <location>
        <begin position="492"/>
        <end position="512"/>
    </location>
</feature>
<keyword evidence="7 11" id="KW-1133">Transmembrane helix</keyword>
<dbReference type="Proteomes" id="UP000323067">
    <property type="component" value="Chromosome vi"/>
</dbReference>
<evidence type="ECO:0000256" key="6">
    <source>
        <dbReference type="ARBA" id="ARBA00022840"/>
    </source>
</evidence>
<dbReference type="GO" id="GO:0016887">
    <property type="term" value="F:ATP hydrolysis activity"/>
    <property type="evidence" value="ECO:0007669"/>
    <property type="project" value="InterPro"/>
</dbReference>
<feature type="transmembrane region" description="Helical" evidence="11">
    <location>
        <begin position="381"/>
        <end position="400"/>
    </location>
</feature>
<evidence type="ECO:0000256" key="4">
    <source>
        <dbReference type="ARBA" id="ARBA00022692"/>
    </source>
</evidence>
<gene>
    <name evidence="14" type="ORF">A9K55_005395</name>
</gene>
<dbReference type="InterPro" id="IPR011527">
    <property type="entry name" value="ABC1_TM_dom"/>
</dbReference>
<dbReference type="PANTHER" id="PTHR24223:SF399">
    <property type="entry name" value="ABC TRANSPORTER ATNG"/>
    <property type="match status" value="1"/>
</dbReference>
<feature type="transmembrane region" description="Helical" evidence="11">
    <location>
        <begin position="851"/>
        <end position="873"/>
    </location>
</feature>
<feature type="domain" description="ABC transmembrane type-1" evidence="13">
    <location>
        <begin position="855"/>
        <end position="1142"/>
    </location>
</feature>
<dbReference type="InterPro" id="IPR036640">
    <property type="entry name" value="ABC1_TM_sf"/>
</dbReference>
<dbReference type="PROSITE" id="PS50929">
    <property type="entry name" value="ABC_TM1F"/>
    <property type="match status" value="2"/>
</dbReference>
<dbReference type="SUPFAM" id="SSF52540">
    <property type="entry name" value="P-loop containing nucleoside triphosphate hydrolases"/>
    <property type="match status" value="2"/>
</dbReference>
<dbReference type="Gene3D" id="1.20.1560.10">
    <property type="entry name" value="ABC transporter type 1, transmembrane domain"/>
    <property type="match status" value="2"/>
</dbReference>
<feature type="transmembrane region" description="Helical" evidence="11">
    <location>
        <begin position="308"/>
        <end position="328"/>
    </location>
</feature>
<dbReference type="PANTHER" id="PTHR24223">
    <property type="entry name" value="ATP-BINDING CASSETTE SUB-FAMILY C"/>
    <property type="match status" value="1"/>
</dbReference>
<dbReference type="InterPro" id="IPR044746">
    <property type="entry name" value="ABCC_6TM_D1"/>
</dbReference>
<feature type="transmembrane region" description="Helical" evidence="11">
    <location>
        <begin position="67"/>
        <end position="88"/>
    </location>
</feature>
<evidence type="ECO:0000256" key="9">
    <source>
        <dbReference type="ARBA" id="ARBA00023180"/>
    </source>
</evidence>
<evidence type="ECO:0000259" key="13">
    <source>
        <dbReference type="PROSITE" id="PS50929"/>
    </source>
</evidence>
<keyword evidence="8 11" id="KW-0472">Membrane</keyword>
<evidence type="ECO:0000256" key="3">
    <source>
        <dbReference type="ARBA" id="ARBA00022475"/>
    </source>
</evidence>
<dbReference type="EMBL" id="CP023323">
    <property type="protein sequence ID" value="ATY61168.1"/>
    <property type="molecule type" value="Genomic_DNA"/>
</dbReference>
<evidence type="ECO:0000313" key="14">
    <source>
        <dbReference type="EMBL" id="ATY61168.1"/>
    </source>
</evidence>
<keyword evidence="2" id="KW-0813">Transport</keyword>
<feature type="transmembrane region" description="Helical" evidence="11">
    <location>
        <begin position="276"/>
        <end position="296"/>
    </location>
</feature>
<proteinExistence type="predicted"/>
<evidence type="ECO:0000256" key="7">
    <source>
        <dbReference type="ARBA" id="ARBA00022989"/>
    </source>
</evidence>
<dbReference type="VEuPathDB" id="FungiDB:CCM_00190"/>
<evidence type="ECO:0000259" key="12">
    <source>
        <dbReference type="PROSITE" id="PS50893"/>
    </source>
</evidence>
<dbReference type="InterPro" id="IPR050173">
    <property type="entry name" value="ABC_transporter_C-like"/>
</dbReference>
<feature type="transmembrane region" description="Helical" evidence="11">
    <location>
        <begin position="131"/>
        <end position="150"/>
    </location>
</feature>
<dbReference type="GO" id="GO:0005886">
    <property type="term" value="C:plasma membrane"/>
    <property type="evidence" value="ECO:0007669"/>
    <property type="project" value="UniProtKB-SubCell"/>
</dbReference>
<keyword evidence="9" id="KW-0325">Glycoprotein</keyword>
<dbReference type="Pfam" id="PF24357">
    <property type="entry name" value="TMD0_ABC"/>
    <property type="match status" value="1"/>
</dbReference>
<dbReference type="Pfam" id="PF00664">
    <property type="entry name" value="ABC_membrane"/>
    <property type="match status" value="2"/>
</dbReference>
<dbReference type="InterPro" id="IPR056227">
    <property type="entry name" value="TMD0_ABC"/>
</dbReference>
<dbReference type="CDD" id="cd18579">
    <property type="entry name" value="ABC_6TM_ABCC_D1"/>
    <property type="match status" value="1"/>
</dbReference>
<feature type="transmembrane region" description="Helical" evidence="11">
    <location>
        <begin position="982"/>
        <end position="1013"/>
    </location>
</feature>
<evidence type="ECO:0000256" key="1">
    <source>
        <dbReference type="ARBA" id="ARBA00004651"/>
    </source>
</evidence>
<feature type="domain" description="ABC transmembrane type-1" evidence="13">
    <location>
        <begin position="276"/>
        <end position="550"/>
    </location>
</feature>
<feature type="transmembrane region" description="Helical" evidence="11">
    <location>
        <begin position="406"/>
        <end position="425"/>
    </location>
</feature>
<dbReference type="FunFam" id="1.20.1560.10:FF:000066">
    <property type="entry name" value="ABC multidrug transporter (Eurofung)"/>
    <property type="match status" value="1"/>
</dbReference>
<dbReference type="Pfam" id="PF00005">
    <property type="entry name" value="ABC_tran"/>
    <property type="match status" value="2"/>
</dbReference>
<dbReference type="GO" id="GO:0140359">
    <property type="term" value="F:ABC-type transporter activity"/>
    <property type="evidence" value="ECO:0007669"/>
    <property type="project" value="InterPro"/>
</dbReference>
<reference evidence="14 15" key="1">
    <citation type="journal article" date="2017" name="BMC Genomics">
        <title>Chromosome level assembly and secondary metabolite potential of the parasitic fungus Cordyceps militaris.</title>
        <authorList>
            <person name="Kramer G.J."/>
            <person name="Nodwell J.R."/>
        </authorList>
    </citation>
    <scope>NUCLEOTIDE SEQUENCE [LARGE SCALE GENOMIC DNA]</scope>
    <source>
        <strain evidence="14 15">ATCC 34164</strain>
    </source>
</reference>
<dbReference type="InterPro" id="IPR003593">
    <property type="entry name" value="AAA+_ATPase"/>
</dbReference>
<dbReference type="CDD" id="cd18580">
    <property type="entry name" value="ABC_6TM_ABCC_D2"/>
    <property type="match status" value="1"/>
</dbReference>
<keyword evidence="5" id="KW-0547">Nucleotide-binding</keyword>
<dbReference type="Gene3D" id="3.40.50.300">
    <property type="entry name" value="P-loop containing nucleotide triphosphate hydrolases"/>
    <property type="match status" value="2"/>
</dbReference>
<feature type="transmembrane region" description="Helical" evidence="11">
    <location>
        <begin position="524"/>
        <end position="552"/>
    </location>
</feature>
<evidence type="ECO:0000256" key="11">
    <source>
        <dbReference type="SAM" id="Phobius"/>
    </source>
</evidence>
<feature type="region of interest" description="Disordered" evidence="10">
    <location>
        <begin position="802"/>
        <end position="836"/>
    </location>
</feature>
<keyword evidence="4 11" id="KW-0812">Transmembrane</keyword>
<dbReference type="InterPro" id="IPR044726">
    <property type="entry name" value="ABCC_6TM_D2"/>
</dbReference>
<evidence type="ECO:0000256" key="8">
    <source>
        <dbReference type="ARBA" id="ARBA00023136"/>
    </source>
</evidence>
<evidence type="ECO:0000256" key="10">
    <source>
        <dbReference type="SAM" id="MobiDB-lite"/>
    </source>
</evidence>
<feature type="transmembrane region" description="Helical" evidence="11">
    <location>
        <begin position="100"/>
        <end position="119"/>
    </location>
</feature>
<dbReference type="PROSITE" id="PS00211">
    <property type="entry name" value="ABC_TRANSPORTER_1"/>
    <property type="match status" value="1"/>
</dbReference>
<feature type="transmembrane region" description="Helical" evidence="11">
    <location>
        <begin position="1087"/>
        <end position="1107"/>
    </location>
</feature>
<dbReference type="InterPro" id="IPR017871">
    <property type="entry name" value="ABC_transporter-like_CS"/>
</dbReference>
<name>A0A2H4SDH0_CORMI</name>
<dbReference type="InterPro" id="IPR003439">
    <property type="entry name" value="ABC_transporter-like_ATP-bd"/>
</dbReference>
<dbReference type="PROSITE" id="PS50893">
    <property type="entry name" value="ABC_TRANSPORTER_2"/>
    <property type="match status" value="2"/>
</dbReference>